<keyword evidence="2" id="KW-1185">Reference proteome</keyword>
<dbReference type="EMBL" id="JAROCC010000020">
    <property type="protein sequence ID" value="MDN4609125.1"/>
    <property type="molecule type" value="Genomic_DNA"/>
</dbReference>
<dbReference type="InterPro" id="IPR038666">
    <property type="entry name" value="SSP1_head-tail_sf"/>
</dbReference>
<accession>A0ABT8JVC3</accession>
<gene>
    <name evidence="1" type="ORF">P5G49_16810</name>
</gene>
<name>A0ABT8JVC3_9BACL</name>
<comment type="caution">
    <text evidence="1">The sequence shown here is derived from an EMBL/GenBank/DDBJ whole genome shotgun (WGS) entry which is preliminary data.</text>
</comment>
<proteinExistence type="predicted"/>
<protein>
    <submittedName>
        <fullName evidence="1">Phage head closure protein</fullName>
    </submittedName>
</protein>
<dbReference type="InterPro" id="IPR008767">
    <property type="entry name" value="Phage_SPP1_head-tail_adaptor"/>
</dbReference>
<sequence length="105" mass="12268">MTRTFDYQIQLIGLVEGLDDDGFPVNEIRPKTPIFANRLSVRSNEYWQAKQSGVDLSCVFEVHSFEYEGEERMLYENIEYEIARTYNKGELTELICHRKGDDHGT</sequence>
<evidence type="ECO:0000313" key="2">
    <source>
        <dbReference type="Proteomes" id="UP001175097"/>
    </source>
</evidence>
<dbReference type="Proteomes" id="UP001175097">
    <property type="component" value="Unassembled WGS sequence"/>
</dbReference>
<dbReference type="NCBIfam" id="TIGR01563">
    <property type="entry name" value="gp16_SPP1"/>
    <property type="match status" value="1"/>
</dbReference>
<reference evidence="1" key="1">
    <citation type="submission" date="2023-03" db="EMBL/GenBank/DDBJ databases">
        <title>MT1 and MT2 Draft Genomes of Novel Species.</title>
        <authorList>
            <person name="Venkateswaran K."/>
        </authorList>
    </citation>
    <scope>NUCLEOTIDE SEQUENCE</scope>
    <source>
        <strain evidence="1">F6_3S_P_2</strain>
    </source>
</reference>
<dbReference type="Gene3D" id="2.40.10.270">
    <property type="entry name" value="Bacteriophage SPP1 head-tail adaptor protein"/>
    <property type="match status" value="1"/>
</dbReference>
<dbReference type="RefSeq" id="WP_301245713.1">
    <property type="nucleotide sequence ID" value="NZ_JAROCC010000020.1"/>
</dbReference>
<organism evidence="1 2">
    <name type="scientific">Sporosarcina highlanderae</name>
    <dbReference type="NCBI Taxonomy" id="3035916"/>
    <lineage>
        <taxon>Bacteria</taxon>
        <taxon>Bacillati</taxon>
        <taxon>Bacillota</taxon>
        <taxon>Bacilli</taxon>
        <taxon>Bacillales</taxon>
        <taxon>Caryophanaceae</taxon>
        <taxon>Sporosarcina</taxon>
    </lineage>
</organism>
<evidence type="ECO:0000313" key="1">
    <source>
        <dbReference type="EMBL" id="MDN4609125.1"/>
    </source>
</evidence>